<gene>
    <name evidence="1" type="ORF">ACFS6J_28285</name>
</gene>
<keyword evidence="2" id="KW-1185">Reference proteome</keyword>
<dbReference type="PANTHER" id="PTHR34613:SF1">
    <property type="entry name" value="SLL6017 PROTEIN"/>
    <property type="match status" value="1"/>
</dbReference>
<evidence type="ECO:0008006" key="3">
    <source>
        <dbReference type="Google" id="ProtNLM"/>
    </source>
</evidence>
<dbReference type="RefSeq" id="WP_377613633.1">
    <property type="nucleotide sequence ID" value="NZ_JBHUPA010000039.1"/>
</dbReference>
<organism evidence="1 2">
    <name type="scientific">Olivibacter jilunii</name>
    <dbReference type="NCBI Taxonomy" id="985016"/>
    <lineage>
        <taxon>Bacteria</taxon>
        <taxon>Pseudomonadati</taxon>
        <taxon>Bacteroidota</taxon>
        <taxon>Sphingobacteriia</taxon>
        <taxon>Sphingobacteriales</taxon>
        <taxon>Sphingobacteriaceae</taxon>
        <taxon>Olivibacter</taxon>
    </lineage>
</organism>
<comment type="caution">
    <text evidence="1">The sequence shown here is derived from an EMBL/GenBank/DDBJ whole genome shotgun (WGS) entry which is preliminary data.</text>
</comment>
<dbReference type="PANTHER" id="PTHR34613">
    <property type="entry name" value="SLL0800 PROTEIN"/>
    <property type="match status" value="1"/>
</dbReference>
<evidence type="ECO:0000313" key="1">
    <source>
        <dbReference type="EMBL" id="MFD2965733.1"/>
    </source>
</evidence>
<accession>A0ABW6BB35</accession>
<dbReference type="Proteomes" id="UP001597560">
    <property type="component" value="Unassembled WGS sequence"/>
</dbReference>
<reference evidence="2" key="1">
    <citation type="journal article" date="2019" name="Int. J. Syst. Evol. Microbiol.">
        <title>The Global Catalogue of Microorganisms (GCM) 10K type strain sequencing project: providing services to taxonomists for standard genome sequencing and annotation.</title>
        <authorList>
            <consortium name="The Broad Institute Genomics Platform"/>
            <consortium name="The Broad Institute Genome Sequencing Center for Infectious Disease"/>
            <person name="Wu L."/>
            <person name="Ma J."/>
        </authorList>
    </citation>
    <scope>NUCLEOTIDE SEQUENCE [LARGE SCALE GENOMIC DNA]</scope>
    <source>
        <strain evidence="2">KCTC 23098</strain>
    </source>
</reference>
<proteinExistence type="predicted"/>
<dbReference type="EMBL" id="JBHUPA010000039">
    <property type="protein sequence ID" value="MFD2965733.1"/>
    <property type="molecule type" value="Genomic_DNA"/>
</dbReference>
<protein>
    <recommendedName>
        <fullName evidence="3">Transposase (putative) YhgA-like domain-containing protein</fullName>
    </recommendedName>
</protein>
<name>A0ABW6BB35_9SPHI</name>
<sequence>MSQSKQQANQYDKIFRENMEAVLPSIVKHLLKLDIVESEELPDDLQHTKERKPDLLKKVKDASDKIYVLHVEYQTKNEADMVFRMAEYSVMLQRRYRLPVKQYVVFIGSAKVTMATAFATEDHQFQYNLVAFSSVDYKIFLKSDKPEEKILAILANFVNDSPLEAVLTILKEIKSVSDGDLSGSRYFNQLRVLVQLRKLENQFIEAMETITKFFKEERDPLFRRGEAKKSYEFIENLINQTTFDDVKIAQLAVVELDFVQKVRADLAKKKKK</sequence>
<evidence type="ECO:0000313" key="2">
    <source>
        <dbReference type="Proteomes" id="UP001597560"/>
    </source>
</evidence>